<dbReference type="PANTHER" id="PTHR13903:SF8">
    <property type="entry name" value="PIRIN"/>
    <property type="match status" value="1"/>
</dbReference>
<comment type="similarity">
    <text evidence="1 2">Belongs to the pirin family.</text>
</comment>
<feature type="region of interest" description="Disordered" evidence="3">
    <location>
        <begin position="318"/>
        <end position="389"/>
    </location>
</feature>
<organism evidence="6 7">
    <name type="scientific">Paraoerskovia sediminicola</name>
    <dbReference type="NCBI Taxonomy" id="1138587"/>
    <lineage>
        <taxon>Bacteria</taxon>
        <taxon>Bacillati</taxon>
        <taxon>Actinomycetota</taxon>
        <taxon>Actinomycetes</taxon>
        <taxon>Micrococcales</taxon>
        <taxon>Cellulomonadaceae</taxon>
        <taxon>Paraoerskovia</taxon>
    </lineage>
</organism>
<dbReference type="CDD" id="cd02247">
    <property type="entry name" value="cupin_pirin_C"/>
    <property type="match status" value="1"/>
</dbReference>
<evidence type="ECO:0000313" key="7">
    <source>
        <dbReference type="Proteomes" id="UP001321475"/>
    </source>
</evidence>
<dbReference type="Pfam" id="PF02678">
    <property type="entry name" value="Pirin"/>
    <property type="match status" value="1"/>
</dbReference>
<reference evidence="7" key="1">
    <citation type="journal article" date="2019" name="Int. J. Syst. Evol. Microbiol.">
        <title>The Global Catalogue of Microorganisms (GCM) 10K type strain sequencing project: providing services to taxonomists for standard genome sequencing and annotation.</title>
        <authorList>
            <consortium name="The Broad Institute Genomics Platform"/>
            <consortium name="The Broad Institute Genome Sequencing Center for Infectious Disease"/>
            <person name="Wu L."/>
            <person name="Ma J."/>
        </authorList>
    </citation>
    <scope>NUCLEOTIDE SEQUENCE [LARGE SCALE GENOMIC DNA]</scope>
    <source>
        <strain evidence="7">NBRC 108565</strain>
    </source>
</reference>
<accession>A0ABM8G0V0</accession>
<evidence type="ECO:0000256" key="2">
    <source>
        <dbReference type="RuleBase" id="RU003457"/>
    </source>
</evidence>
<dbReference type="PANTHER" id="PTHR13903">
    <property type="entry name" value="PIRIN-RELATED"/>
    <property type="match status" value="1"/>
</dbReference>
<gene>
    <name evidence="6" type="ORF">GCM10025865_09260</name>
</gene>
<feature type="domain" description="Pirin N-terminal" evidence="4">
    <location>
        <begin position="60"/>
        <end position="162"/>
    </location>
</feature>
<feature type="domain" description="Pirin C-terminal" evidence="5">
    <location>
        <begin position="219"/>
        <end position="315"/>
    </location>
</feature>
<name>A0ABM8G0V0_9CELL</name>
<dbReference type="Proteomes" id="UP001321475">
    <property type="component" value="Chromosome"/>
</dbReference>
<evidence type="ECO:0000259" key="5">
    <source>
        <dbReference type="Pfam" id="PF05726"/>
    </source>
</evidence>
<feature type="compositionally biased region" description="Gly residues" evidence="3">
    <location>
        <begin position="327"/>
        <end position="341"/>
    </location>
</feature>
<evidence type="ECO:0000256" key="1">
    <source>
        <dbReference type="ARBA" id="ARBA00008416"/>
    </source>
</evidence>
<dbReference type="Gene3D" id="2.60.120.10">
    <property type="entry name" value="Jelly Rolls"/>
    <property type="match status" value="1"/>
</dbReference>
<protein>
    <recommendedName>
        <fullName evidence="8">Pirin</fullName>
    </recommendedName>
</protein>
<dbReference type="CDD" id="cd02909">
    <property type="entry name" value="cupin_pirin_N"/>
    <property type="match status" value="1"/>
</dbReference>
<evidence type="ECO:0000313" key="6">
    <source>
        <dbReference type="EMBL" id="BDZ41627.1"/>
    </source>
</evidence>
<dbReference type="InterPro" id="IPR003829">
    <property type="entry name" value="Pirin_N_dom"/>
</dbReference>
<keyword evidence="7" id="KW-1185">Reference proteome</keyword>
<dbReference type="InterPro" id="IPR008778">
    <property type="entry name" value="Pirin_C_dom"/>
</dbReference>
<feature type="region of interest" description="Disordered" evidence="3">
    <location>
        <begin position="1"/>
        <end position="33"/>
    </location>
</feature>
<dbReference type="InterPro" id="IPR011051">
    <property type="entry name" value="RmlC_Cupin_sf"/>
</dbReference>
<evidence type="ECO:0000259" key="4">
    <source>
        <dbReference type="Pfam" id="PF02678"/>
    </source>
</evidence>
<dbReference type="EMBL" id="AP027729">
    <property type="protein sequence ID" value="BDZ41627.1"/>
    <property type="molecule type" value="Genomic_DNA"/>
</dbReference>
<evidence type="ECO:0008006" key="8">
    <source>
        <dbReference type="Google" id="ProtNLM"/>
    </source>
</evidence>
<evidence type="ECO:0000256" key="3">
    <source>
        <dbReference type="SAM" id="MobiDB-lite"/>
    </source>
</evidence>
<dbReference type="InterPro" id="IPR014710">
    <property type="entry name" value="RmlC-like_jellyroll"/>
</dbReference>
<dbReference type="SUPFAM" id="SSF51182">
    <property type="entry name" value="RmlC-like cupins"/>
    <property type="match status" value="1"/>
</dbReference>
<proteinExistence type="inferred from homology"/>
<sequence>MVRTGGPGVGTEADTRAYARSMSNQERDPDERLCSAGDPRAGIEVLTHRDVPLGGPRAMDVRRTIPQRARSLVGAWCFCDHYGPDDVSRGPGMQVPPHPHTGLQTVTWLFEGEVLHRDSLRSLETVRPGELNLMTAGRGISHSEETPRGSREARLHGVQLWVALPSSRAGGPPAFEHRSNLPTVLALGARVEVFVGSLGLGGRVVTSPAMVHTPLVGAQVDLDPGSEVTLDVSEGFEHGLLVDAGDVTLEGVRVPPSSLAYVGTGRTSLTVAASSDGPARMILLGGEPFEEDVVMWWNFVGRTHEDVAEARAAWSAQLATGSRDSDGSGGSGGADGSGGSDGSDAPDGRVTGFVEGADEMRFGETVGYDGPPLPAPRLPDVRLRPRRRA</sequence>
<dbReference type="Pfam" id="PF05726">
    <property type="entry name" value="Pirin_C"/>
    <property type="match status" value="1"/>
</dbReference>
<dbReference type="InterPro" id="IPR012093">
    <property type="entry name" value="Pirin"/>
</dbReference>